<protein>
    <recommendedName>
        <fullName evidence="3">PilT protein domain protein</fullName>
    </recommendedName>
</protein>
<dbReference type="GeneID" id="52281853"/>
<evidence type="ECO:0008006" key="3">
    <source>
        <dbReference type="Google" id="ProtNLM"/>
    </source>
</evidence>
<name>G0EGI5_PYRF1</name>
<sequence length="51" mass="5836">MRAKPVVADASVIIKWVIPEAYSEHAVRLRDDHLEGRVVVHSRGIARVYLR</sequence>
<evidence type="ECO:0000313" key="2">
    <source>
        <dbReference type="Proteomes" id="UP000001037"/>
    </source>
</evidence>
<organism evidence="1 2">
    <name type="scientific">Pyrolobus fumarii (strain DSM 11204 / 1A)</name>
    <dbReference type="NCBI Taxonomy" id="694429"/>
    <lineage>
        <taxon>Archaea</taxon>
        <taxon>Thermoproteota</taxon>
        <taxon>Thermoprotei</taxon>
        <taxon>Desulfurococcales</taxon>
        <taxon>Pyrodictiaceae</taxon>
        <taxon>Pyrolobus</taxon>
    </lineage>
</organism>
<evidence type="ECO:0000313" key="1">
    <source>
        <dbReference type="EMBL" id="AEM38359.1"/>
    </source>
</evidence>
<dbReference type="Proteomes" id="UP000001037">
    <property type="component" value="Chromosome"/>
</dbReference>
<dbReference type="eggNOG" id="arCOG00727">
    <property type="taxonomic scope" value="Archaea"/>
</dbReference>
<dbReference type="KEGG" id="pfm:Pyrfu_0488"/>
<accession>G0EGI5</accession>
<reference evidence="1 2" key="1">
    <citation type="journal article" date="2011" name="Stand. Genomic Sci.">
        <title>Complete genome sequence of the hyperthermophilic chemolithoautotroph Pyrolobus fumarii type strain (1A).</title>
        <authorList>
            <person name="Anderson I."/>
            <person name="Goker M."/>
            <person name="Nolan M."/>
            <person name="Lucas S."/>
            <person name="Hammon N."/>
            <person name="Deshpande S."/>
            <person name="Cheng J.F."/>
            <person name="Tapia R."/>
            <person name="Han C."/>
            <person name="Goodwin L."/>
            <person name="Pitluck S."/>
            <person name="Huntemann M."/>
            <person name="Liolios K."/>
            <person name="Ivanova N."/>
            <person name="Pagani I."/>
            <person name="Mavromatis K."/>
            <person name="Ovchinikova G."/>
            <person name="Pati A."/>
            <person name="Chen A."/>
            <person name="Palaniappan K."/>
            <person name="Land M."/>
            <person name="Hauser L."/>
            <person name="Brambilla E.M."/>
            <person name="Huber H."/>
            <person name="Yasawong M."/>
            <person name="Rohde M."/>
            <person name="Spring S."/>
            <person name="Abt B."/>
            <person name="Sikorski J."/>
            <person name="Wirth R."/>
            <person name="Detter J.C."/>
            <person name="Woyke T."/>
            <person name="Bristow J."/>
            <person name="Eisen J.A."/>
            <person name="Markowitz V."/>
            <person name="Hugenholtz P."/>
            <person name="Kyrpides N.C."/>
            <person name="Klenk H.P."/>
            <person name="Lapidus A."/>
        </authorList>
    </citation>
    <scope>NUCLEOTIDE SEQUENCE [LARGE SCALE GENOMIC DNA]</scope>
    <source>
        <strain evidence="2">DSM 11204 / 1A</strain>
    </source>
</reference>
<dbReference type="EMBL" id="CP002838">
    <property type="protein sequence ID" value="AEM38359.1"/>
    <property type="molecule type" value="Genomic_DNA"/>
</dbReference>
<dbReference type="AlphaFoldDB" id="G0EGI5"/>
<gene>
    <name evidence="1" type="ordered locus">Pyrfu_0488</name>
</gene>
<proteinExistence type="predicted"/>
<dbReference type="RefSeq" id="WP_014026036.1">
    <property type="nucleotide sequence ID" value="NC_015931.1"/>
</dbReference>
<dbReference type="OrthoDB" id="269293at2157"/>
<dbReference type="STRING" id="694429.Pyrfu_0488"/>
<dbReference type="InParanoid" id="G0EGI5"/>
<keyword evidence="2" id="KW-1185">Reference proteome</keyword>
<dbReference type="HOGENOM" id="CLU_3094257_0_0_2"/>